<dbReference type="OrthoDB" id="7191982at2"/>
<dbReference type="PANTHER" id="PTHR13593:SF113">
    <property type="entry name" value="SI:DKEY-266F7.9"/>
    <property type="match status" value="1"/>
</dbReference>
<evidence type="ECO:0000259" key="6">
    <source>
        <dbReference type="SMART" id="SM00148"/>
    </source>
</evidence>
<name>S9QVL9_CYSF2</name>
<gene>
    <name evidence="7" type="ORF">D187_001347</name>
</gene>
<protein>
    <recommendedName>
        <fullName evidence="3">1-phosphatidylinositol phosphodiesterase</fullName>
        <ecNumber evidence="2">4.6.1.13</ecNumber>
    </recommendedName>
    <alternativeName>
        <fullName evidence="4">Phosphatidylinositol diacylglycerol-lyase</fullName>
    </alternativeName>
    <alternativeName>
        <fullName evidence="5">Phosphatidylinositol-specific phospholipase C</fullName>
    </alternativeName>
</protein>
<dbReference type="EMBL" id="ANAH02000011">
    <property type="protein sequence ID" value="EPX60698.1"/>
    <property type="molecule type" value="Genomic_DNA"/>
</dbReference>
<dbReference type="eggNOG" id="COG0823">
    <property type="taxonomic scope" value="Bacteria"/>
</dbReference>
<evidence type="ECO:0000256" key="2">
    <source>
        <dbReference type="ARBA" id="ARBA00012581"/>
    </source>
</evidence>
<comment type="caution">
    <text evidence="7">The sequence shown here is derived from an EMBL/GenBank/DDBJ whole genome shotgun (WGS) entry which is preliminary data.</text>
</comment>
<evidence type="ECO:0000256" key="1">
    <source>
        <dbReference type="ARBA" id="ARBA00001316"/>
    </source>
</evidence>
<dbReference type="GO" id="GO:0004436">
    <property type="term" value="F:phosphatidylinositol diacylglycerol-lyase activity"/>
    <property type="evidence" value="ECO:0007669"/>
    <property type="project" value="UniProtKB-EC"/>
</dbReference>
<dbReference type="SMART" id="SM00148">
    <property type="entry name" value="PLCXc"/>
    <property type="match status" value="1"/>
</dbReference>
<dbReference type="InterPro" id="IPR017946">
    <property type="entry name" value="PLC-like_Pdiesterase_TIM-brl"/>
</dbReference>
<sequence>MTTNALDLTHTYHVAPALWEEPRCYWQAVASGVGIALQPLPTKRSEARAFQFKLHARPDGSVTLATSEGPVRLDGRALVVCGPHENKSAATPFWLHAVGPCFALEVADGSGRLVECENGNLGAGTSIQVWKTALAASIPSDWTTLPADQQRTLWKFDRSDGFIASAWMARLVNKDTPLNELAMVGTHDSTTWKWDSANYSRTQDLTFLEQLKIGVRYFDLRLGDDFENYHGGKNGFSFDDVLKDAGQFLGEHSGEVILLAINRDSNAPKDPAKVAQFASDIEDVVLHRPSRVKHRVHWFAENRIPTVREAFGRVVLVRRYADPRPTAPGIALTNWPDSSGTTFDNTVGGVTVRIQDEYQLVQNSSKKDAIRRLWADMTAATPPAGRWSINFTSAAKAQQPRSYANDINPWLGANLNFTESLRGMFVTDFPSAALVDRVLRFNAFY</sequence>
<dbReference type="RefSeq" id="WP_002626470.1">
    <property type="nucleotide sequence ID" value="NZ_ANAH02000011.1"/>
</dbReference>
<reference evidence="7" key="1">
    <citation type="submission" date="2013-05" db="EMBL/GenBank/DDBJ databases">
        <title>Genome assembly of Cystobacter fuscus DSM 2262.</title>
        <authorList>
            <person name="Sharma G."/>
            <person name="Khatri I."/>
            <person name="Kaur C."/>
            <person name="Mayilraj S."/>
            <person name="Subramanian S."/>
        </authorList>
    </citation>
    <scope>NUCLEOTIDE SEQUENCE [LARGE SCALE GENOMIC DNA]</scope>
    <source>
        <strain evidence="7">DSM 2262</strain>
    </source>
</reference>
<organism evidence="7 8">
    <name type="scientific">Cystobacter fuscus (strain ATCC 25194 / DSM 2262 / NBRC 100088 / M29)</name>
    <dbReference type="NCBI Taxonomy" id="1242864"/>
    <lineage>
        <taxon>Bacteria</taxon>
        <taxon>Pseudomonadati</taxon>
        <taxon>Myxococcota</taxon>
        <taxon>Myxococcia</taxon>
        <taxon>Myxococcales</taxon>
        <taxon>Cystobacterineae</taxon>
        <taxon>Archangiaceae</taxon>
        <taxon>Cystobacter</taxon>
    </lineage>
</organism>
<evidence type="ECO:0000313" key="7">
    <source>
        <dbReference type="EMBL" id="EPX60698.1"/>
    </source>
</evidence>
<dbReference type="GO" id="GO:0006629">
    <property type="term" value="P:lipid metabolic process"/>
    <property type="evidence" value="ECO:0007669"/>
    <property type="project" value="InterPro"/>
</dbReference>
<dbReference type="PROSITE" id="PS50007">
    <property type="entry name" value="PIPLC_X_DOMAIN"/>
    <property type="match status" value="1"/>
</dbReference>
<dbReference type="AlphaFoldDB" id="S9QVL9"/>
<dbReference type="Gene3D" id="3.20.20.190">
    <property type="entry name" value="Phosphatidylinositol (PI) phosphodiesterase"/>
    <property type="match status" value="1"/>
</dbReference>
<proteinExistence type="predicted"/>
<evidence type="ECO:0000313" key="8">
    <source>
        <dbReference type="Proteomes" id="UP000011682"/>
    </source>
</evidence>
<evidence type="ECO:0000256" key="4">
    <source>
        <dbReference type="ARBA" id="ARBA00030474"/>
    </source>
</evidence>
<evidence type="ECO:0000256" key="3">
    <source>
        <dbReference type="ARBA" id="ARBA00019758"/>
    </source>
</evidence>
<dbReference type="InterPro" id="IPR000909">
    <property type="entry name" value="PLipase_C_PInositol-sp_X_dom"/>
</dbReference>
<dbReference type="SUPFAM" id="SSF51695">
    <property type="entry name" value="PLC-like phosphodiesterases"/>
    <property type="match status" value="1"/>
</dbReference>
<dbReference type="EC" id="4.6.1.13" evidence="2"/>
<dbReference type="InterPro" id="IPR051057">
    <property type="entry name" value="PI-PLC_domain"/>
</dbReference>
<dbReference type="GO" id="GO:0008081">
    <property type="term" value="F:phosphoric diester hydrolase activity"/>
    <property type="evidence" value="ECO:0007669"/>
    <property type="project" value="InterPro"/>
</dbReference>
<accession>S9QVL9</accession>
<dbReference type="Proteomes" id="UP000011682">
    <property type="component" value="Unassembled WGS sequence"/>
</dbReference>
<dbReference type="PANTHER" id="PTHR13593">
    <property type="match status" value="1"/>
</dbReference>
<feature type="domain" description="Phosphatidylinositol-specific phospholipase C X" evidence="6">
    <location>
        <begin position="172"/>
        <end position="319"/>
    </location>
</feature>
<keyword evidence="8" id="KW-1185">Reference proteome</keyword>
<comment type="catalytic activity">
    <reaction evidence="1">
        <text>a 1,2-diacyl-sn-glycero-3-phospho-(1D-myo-inositol) = 1D-myo-inositol 1,2-cyclic phosphate + a 1,2-diacyl-sn-glycerol</text>
        <dbReference type="Rhea" id="RHEA:17093"/>
        <dbReference type="ChEBI" id="CHEBI:17815"/>
        <dbReference type="ChEBI" id="CHEBI:57880"/>
        <dbReference type="ChEBI" id="CHEBI:58484"/>
        <dbReference type="EC" id="4.6.1.13"/>
    </reaction>
</comment>
<evidence type="ECO:0000256" key="5">
    <source>
        <dbReference type="ARBA" id="ARBA00030782"/>
    </source>
</evidence>